<protein>
    <submittedName>
        <fullName evidence="2">UTRA domain-containing protein</fullName>
    </submittedName>
</protein>
<evidence type="ECO:0000259" key="1">
    <source>
        <dbReference type="SMART" id="SM00866"/>
    </source>
</evidence>
<keyword evidence="3" id="KW-1185">Reference proteome</keyword>
<dbReference type="RefSeq" id="WP_160623855.1">
    <property type="nucleotide sequence ID" value="NZ_WUUQ01000001.1"/>
</dbReference>
<reference evidence="2 3" key="2">
    <citation type="submission" date="2020-01" db="EMBL/GenBank/DDBJ databases">
        <title>Clostridiaceae sp. nov. isolated from the gut of human by culturomics.</title>
        <authorList>
            <person name="Chang Y."/>
        </authorList>
    </citation>
    <scope>NUCLEOTIDE SEQUENCE [LARGE SCALE GENOMIC DNA]</scope>
    <source>
        <strain evidence="2 3">DONG20-135</strain>
    </source>
</reference>
<reference evidence="2 3" key="1">
    <citation type="submission" date="2019-12" db="EMBL/GenBank/DDBJ databases">
        <authorList>
            <person name="Yang R."/>
        </authorList>
    </citation>
    <scope>NUCLEOTIDE SEQUENCE [LARGE SCALE GENOMIC DNA]</scope>
    <source>
        <strain evidence="2 3">DONG20-135</strain>
    </source>
</reference>
<name>A0A6N8U6L7_9FIRM</name>
<evidence type="ECO:0000313" key="2">
    <source>
        <dbReference type="EMBL" id="MXQ72353.1"/>
    </source>
</evidence>
<dbReference type="SMART" id="SM00866">
    <property type="entry name" value="UTRA"/>
    <property type="match status" value="1"/>
</dbReference>
<evidence type="ECO:0000313" key="3">
    <source>
        <dbReference type="Proteomes" id="UP000434036"/>
    </source>
</evidence>
<dbReference type="AlphaFoldDB" id="A0A6N8U6L7"/>
<dbReference type="Gene3D" id="3.40.1410.10">
    <property type="entry name" value="Chorismate lyase-like"/>
    <property type="match status" value="1"/>
</dbReference>
<dbReference type="InterPro" id="IPR011663">
    <property type="entry name" value="UTRA"/>
</dbReference>
<proteinExistence type="predicted"/>
<dbReference type="PANTHER" id="PTHR44846">
    <property type="entry name" value="MANNOSYL-D-GLYCERATE TRANSPORT/METABOLISM SYSTEM REPRESSOR MNGR-RELATED"/>
    <property type="match status" value="1"/>
</dbReference>
<accession>A0A6N8U6L7</accession>
<dbReference type="SUPFAM" id="SSF64288">
    <property type="entry name" value="Chorismate lyase-like"/>
    <property type="match status" value="1"/>
</dbReference>
<sequence>MDSEDIYVIKELDKYVSITEYLKSQELHYRYQILENKIVEANRWIARQLQIPLATKVFSFKKLRIVNDLPKSIDHVYLEYSRVPGIEQLDLSDVSFYAVLKEHFNLQVTRNEEELAIVMPTKEEAELLQLRENEEVLTTKGHTYTSSIQPLEYFEITAVTSFYRFRSVSST</sequence>
<dbReference type="Proteomes" id="UP000434036">
    <property type="component" value="Unassembled WGS sequence"/>
</dbReference>
<dbReference type="EMBL" id="WUUQ01000001">
    <property type="protein sequence ID" value="MXQ72353.1"/>
    <property type="molecule type" value="Genomic_DNA"/>
</dbReference>
<gene>
    <name evidence="2" type="ORF">GSF08_00165</name>
</gene>
<dbReference type="GO" id="GO:0045892">
    <property type="term" value="P:negative regulation of DNA-templated transcription"/>
    <property type="evidence" value="ECO:0007669"/>
    <property type="project" value="TreeGrafter"/>
</dbReference>
<organism evidence="2 3">
    <name type="scientific">Copranaerobaculum intestinale</name>
    <dbReference type="NCBI Taxonomy" id="2692629"/>
    <lineage>
        <taxon>Bacteria</taxon>
        <taxon>Bacillati</taxon>
        <taxon>Bacillota</taxon>
        <taxon>Erysipelotrichia</taxon>
        <taxon>Erysipelotrichales</taxon>
        <taxon>Erysipelotrichaceae</taxon>
        <taxon>Copranaerobaculum</taxon>
    </lineage>
</organism>
<feature type="domain" description="UbiC transcription regulator-associated" evidence="1">
    <location>
        <begin position="24"/>
        <end position="164"/>
    </location>
</feature>
<dbReference type="PANTHER" id="PTHR44846:SF1">
    <property type="entry name" value="MANNOSYL-D-GLYCERATE TRANSPORT_METABOLISM SYSTEM REPRESSOR MNGR-RELATED"/>
    <property type="match status" value="1"/>
</dbReference>
<dbReference type="InterPro" id="IPR028978">
    <property type="entry name" value="Chorismate_lyase_/UTRA_dom_sf"/>
</dbReference>
<comment type="caution">
    <text evidence="2">The sequence shown here is derived from an EMBL/GenBank/DDBJ whole genome shotgun (WGS) entry which is preliminary data.</text>
</comment>
<dbReference type="GO" id="GO:0003677">
    <property type="term" value="F:DNA binding"/>
    <property type="evidence" value="ECO:0007669"/>
    <property type="project" value="InterPro"/>
</dbReference>
<dbReference type="InterPro" id="IPR050679">
    <property type="entry name" value="Bact_HTH_transcr_reg"/>
</dbReference>
<dbReference type="Pfam" id="PF07702">
    <property type="entry name" value="UTRA"/>
    <property type="match status" value="1"/>
</dbReference>